<dbReference type="AlphaFoldDB" id="A0A7I8W7J4"/>
<evidence type="ECO:0000313" key="7">
    <source>
        <dbReference type="Proteomes" id="UP000549394"/>
    </source>
</evidence>
<feature type="domain" description="Homeobox" evidence="5">
    <location>
        <begin position="120"/>
        <end position="170"/>
    </location>
</feature>
<evidence type="ECO:0000256" key="1">
    <source>
        <dbReference type="ARBA" id="ARBA00004123"/>
    </source>
</evidence>
<sequence>MTSNCKRFSLFSIDSILGNSQSNKQQQQINREEEEEENDVEISEEIAEGNIEKISDNKFSAINHLTFKLPAMTPLEELTYLRMTTSILPASKSFSITHTDEVGSKIFMNSQYDSMCSRVSRRRKARTVFSDEQLAALEKRFISQRYLSTPERYELATDLSLTETQVSSKN</sequence>
<dbReference type="GO" id="GO:0005634">
    <property type="term" value="C:nucleus"/>
    <property type="evidence" value="ECO:0007669"/>
    <property type="project" value="UniProtKB-SubCell"/>
</dbReference>
<keyword evidence="2 3" id="KW-0371">Homeobox</keyword>
<keyword evidence="7" id="KW-1185">Reference proteome</keyword>
<dbReference type="CDD" id="cd00086">
    <property type="entry name" value="homeodomain"/>
    <property type="match status" value="1"/>
</dbReference>
<name>A0A7I8W7J4_9ANNE</name>
<feature type="compositionally biased region" description="Acidic residues" evidence="4">
    <location>
        <begin position="32"/>
        <end position="41"/>
    </location>
</feature>
<evidence type="ECO:0000256" key="2">
    <source>
        <dbReference type="PROSITE-ProRule" id="PRU00108"/>
    </source>
</evidence>
<dbReference type="GO" id="GO:0030154">
    <property type="term" value="P:cell differentiation"/>
    <property type="evidence" value="ECO:0007669"/>
    <property type="project" value="TreeGrafter"/>
</dbReference>
<organism evidence="6 7">
    <name type="scientific">Dimorphilus gyrociliatus</name>
    <dbReference type="NCBI Taxonomy" id="2664684"/>
    <lineage>
        <taxon>Eukaryota</taxon>
        <taxon>Metazoa</taxon>
        <taxon>Spiralia</taxon>
        <taxon>Lophotrochozoa</taxon>
        <taxon>Annelida</taxon>
        <taxon>Polychaeta</taxon>
        <taxon>Polychaeta incertae sedis</taxon>
        <taxon>Dinophilidae</taxon>
        <taxon>Dimorphilus</taxon>
    </lineage>
</organism>
<dbReference type="InterPro" id="IPR009057">
    <property type="entry name" value="Homeodomain-like_sf"/>
</dbReference>
<accession>A0A7I8W7J4</accession>
<protein>
    <submittedName>
        <fullName evidence="6">DgyrCDS12380</fullName>
    </submittedName>
</protein>
<feature type="region of interest" description="Disordered" evidence="4">
    <location>
        <begin position="21"/>
        <end position="41"/>
    </location>
</feature>
<dbReference type="SUPFAM" id="SSF46689">
    <property type="entry name" value="Homeodomain-like"/>
    <property type="match status" value="1"/>
</dbReference>
<dbReference type="Pfam" id="PF00046">
    <property type="entry name" value="Homeodomain"/>
    <property type="match status" value="1"/>
</dbReference>
<dbReference type="InterPro" id="IPR001356">
    <property type="entry name" value="HD"/>
</dbReference>
<comment type="caution">
    <text evidence="6">The sequence shown here is derived from an EMBL/GenBank/DDBJ whole genome shotgun (WGS) entry which is preliminary data.</text>
</comment>
<keyword evidence="2 3" id="KW-0238">DNA-binding</keyword>
<dbReference type="PANTHER" id="PTHR24340">
    <property type="entry name" value="HOMEOBOX PROTEIN NKX"/>
    <property type="match status" value="1"/>
</dbReference>
<keyword evidence="2 3" id="KW-0539">Nucleus</keyword>
<evidence type="ECO:0000256" key="4">
    <source>
        <dbReference type="SAM" id="MobiDB-lite"/>
    </source>
</evidence>
<dbReference type="PROSITE" id="PS50071">
    <property type="entry name" value="HOMEOBOX_2"/>
    <property type="match status" value="1"/>
</dbReference>
<dbReference type="GO" id="GO:0000981">
    <property type="term" value="F:DNA-binding transcription factor activity, RNA polymerase II-specific"/>
    <property type="evidence" value="ECO:0007669"/>
    <property type="project" value="TreeGrafter"/>
</dbReference>
<dbReference type="GO" id="GO:0000978">
    <property type="term" value="F:RNA polymerase II cis-regulatory region sequence-specific DNA binding"/>
    <property type="evidence" value="ECO:0007669"/>
    <property type="project" value="TreeGrafter"/>
</dbReference>
<dbReference type="Gene3D" id="1.10.10.60">
    <property type="entry name" value="Homeodomain-like"/>
    <property type="match status" value="1"/>
</dbReference>
<proteinExistence type="predicted"/>
<evidence type="ECO:0000259" key="5">
    <source>
        <dbReference type="PROSITE" id="PS50071"/>
    </source>
</evidence>
<dbReference type="Proteomes" id="UP000549394">
    <property type="component" value="Unassembled WGS sequence"/>
</dbReference>
<reference evidence="6 7" key="1">
    <citation type="submission" date="2020-08" db="EMBL/GenBank/DDBJ databases">
        <authorList>
            <person name="Hejnol A."/>
        </authorList>
    </citation>
    <scope>NUCLEOTIDE SEQUENCE [LARGE SCALE GENOMIC DNA]</scope>
</reference>
<dbReference type="SMART" id="SM00389">
    <property type="entry name" value="HOX"/>
    <property type="match status" value="1"/>
</dbReference>
<evidence type="ECO:0000313" key="6">
    <source>
        <dbReference type="EMBL" id="CAD5124076.1"/>
    </source>
</evidence>
<evidence type="ECO:0000256" key="3">
    <source>
        <dbReference type="RuleBase" id="RU000682"/>
    </source>
</evidence>
<gene>
    <name evidence="6" type="ORF">DGYR_LOCUS11669</name>
</gene>
<dbReference type="InterPro" id="IPR050394">
    <property type="entry name" value="Homeobox_NK-like"/>
</dbReference>
<comment type="subcellular location">
    <subcellularLocation>
        <location evidence="1 2 3">Nucleus</location>
    </subcellularLocation>
</comment>
<dbReference type="EMBL" id="CAJFCJ010000020">
    <property type="protein sequence ID" value="CAD5124076.1"/>
    <property type="molecule type" value="Genomic_DNA"/>
</dbReference>